<dbReference type="NCBIfam" id="TIGR00952">
    <property type="entry name" value="S15_bact"/>
    <property type="match status" value="1"/>
</dbReference>
<feature type="transmembrane region" description="Helical" evidence="4">
    <location>
        <begin position="104"/>
        <end position="126"/>
    </location>
</feature>
<accession>A0A024W6B1</accession>
<dbReference type="CDD" id="cd00353">
    <property type="entry name" value="Ribosomal_S15p_S13e"/>
    <property type="match status" value="1"/>
</dbReference>
<comment type="similarity">
    <text evidence="1">Belongs to the universal ribosomal protein uS15 family.</text>
</comment>
<dbReference type="PANTHER" id="PTHR23321">
    <property type="entry name" value="RIBOSOMAL PROTEIN S15, BACTERIAL AND ORGANELLAR"/>
    <property type="match status" value="1"/>
</dbReference>
<dbReference type="GO" id="GO:0006412">
    <property type="term" value="P:translation"/>
    <property type="evidence" value="ECO:0007669"/>
    <property type="project" value="InterPro"/>
</dbReference>
<dbReference type="GO" id="GO:1990904">
    <property type="term" value="C:ribonucleoprotein complex"/>
    <property type="evidence" value="ECO:0007669"/>
    <property type="project" value="UniProtKB-KW"/>
</dbReference>
<reference evidence="5 6" key="1">
    <citation type="submission" date="2013-02" db="EMBL/GenBank/DDBJ databases">
        <title>The Genome Annotation of Plasmodium falciparum Tanzania (2000708).</title>
        <authorList>
            <consortium name="The Broad Institute Genome Sequencing Platform"/>
            <consortium name="The Broad Institute Genome Sequencing Center for Infectious Disease"/>
            <person name="Neafsey D."/>
            <person name="Hoffman S."/>
            <person name="Volkman S."/>
            <person name="Rosenthal P."/>
            <person name="Walker B."/>
            <person name="Young S.K."/>
            <person name="Zeng Q."/>
            <person name="Gargeya S."/>
            <person name="Fitzgerald M."/>
            <person name="Haas B."/>
            <person name="Abouelleil A."/>
            <person name="Allen A.W."/>
            <person name="Alvarado L."/>
            <person name="Arachchi H.M."/>
            <person name="Berlin A.M."/>
            <person name="Chapman S.B."/>
            <person name="Gainer-Dewar J."/>
            <person name="Goldberg J."/>
            <person name="Griggs A."/>
            <person name="Gujja S."/>
            <person name="Hansen M."/>
            <person name="Howarth C."/>
            <person name="Imamovic A."/>
            <person name="Ireland A."/>
            <person name="Larimer J."/>
            <person name="McCowan C."/>
            <person name="Murphy C."/>
            <person name="Pearson M."/>
            <person name="Poon T.W."/>
            <person name="Priest M."/>
            <person name="Roberts A."/>
            <person name="Saif S."/>
            <person name="Shea T."/>
            <person name="Sisk P."/>
            <person name="Sykes S."/>
            <person name="Wortman J."/>
            <person name="Nusbaum C."/>
            <person name="Birren B."/>
        </authorList>
    </citation>
    <scope>NUCLEOTIDE SEQUENCE [LARGE SCALE GENOMIC DNA]</scope>
    <source>
        <strain evidence="6">Tanzania (2000708)</strain>
    </source>
</reference>
<feature type="transmembrane region" description="Helical" evidence="4">
    <location>
        <begin position="33"/>
        <end position="54"/>
    </location>
</feature>
<evidence type="ECO:0000256" key="2">
    <source>
        <dbReference type="ARBA" id="ARBA00022980"/>
    </source>
</evidence>
<dbReference type="Gene3D" id="1.10.287.10">
    <property type="entry name" value="S15/NS1, RNA-binding"/>
    <property type="match status" value="1"/>
</dbReference>
<dbReference type="InterPro" id="IPR005290">
    <property type="entry name" value="Ribosomal_uS15_bac-type"/>
</dbReference>
<protein>
    <submittedName>
        <fullName evidence="5">Ribosomal protein S15</fullName>
    </submittedName>
</protein>
<name>A0A024W6B1_PLAFA</name>
<evidence type="ECO:0000256" key="4">
    <source>
        <dbReference type="SAM" id="Phobius"/>
    </source>
</evidence>
<dbReference type="SUPFAM" id="SSF47060">
    <property type="entry name" value="S15/NS1 RNA-binding domain"/>
    <property type="match status" value="1"/>
</dbReference>
<keyword evidence="3" id="KW-0687">Ribonucleoprotein</keyword>
<dbReference type="Pfam" id="PF00312">
    <property type="entry name" value="Ribosomal_S15"/>
    <property type="match status" value="1"/>
</dbReference>
<proteinExistence type="inferred from homology"/>
<keyword evidence="4" id="KW-1133">Transmembrane helix</keyword>
<dbReference type="GO" id="GO:0005737">
    <property type="term" value="C:cytoplasm"/>
    <property type="evidence" value="ECO:0007669"/>
    <property type="project" value="UniProtKB-ARBA"/>
</dbReference>
<evidence type="ECO:0000313" key="6">
    <source>
        <dbReference type="Proteomes" id="UP000030708"/>
    </source>
</evidence>
<dbReference type="InterPro" id="IPR009068">
    <property type="entry name" value="uS15_NS1_RNA-bd_sf"/>
</dbReference>
<keyword evidence="2 5" id="KW-0689">Ribosomal protein</keyword>
<dbReference type="eggNOG" id="KOG2815">
    <property type="taxonomic scope" value="Eukaryota"/>
</dbReference>
<dbReference type="Gene3D" id="6.10.250.3130">
    <property type="match status" value="1"/>
</dbReference>
<dbReference type="SMART" id="SM01387">
    <property type="entry name" value="Ribosomal_S15"/>
    <property type="match status" value="1"/>
</dbReference>
<gene>
    <name evidence="5" type="ORF">PFTANZ_03196</name>
</gene>
<dbReference type="GO" id="GO:0003735">
    <property type="term" value="F:structural constituent of ribosome"/>
    <property type="evidence" value="ECO:0007669"/>
    <property type="project" value="InterPro"/>
</dbReference>
<keyword evidence="4" id="KW-0812">Transmembrane</keyword>
<dbReference type="InterPro" id="IPR000589">
    <property type="entry name" value="Ribosomal_uS15"/>
</dbReference>
<dbReference type="HAMAP" id="MF_01343_B">
    <property type="entry name" value="Ribosomal_uS15_B"/>
    <property type="match status" value="1"/>
</dbReference>
<evidence type="ECO:0000256" key="3">
    <source>
        <dbReference type="ARBA" id="ARBA00023274"/>
    </source>
</evidence>
<organism evidence="5 6">
    <name type="scientific">Plasmodium falciparum Tanzania</name>
    <name type="common">2000708</name>
    <dbReference type="NCBI Taxonomy" id="1036725"/>
    <lineage>
        <taxon>Eukaryota</taxon>
        <taxon>Sar</taxon>
        <taxon>Alveolata</taxon>
        <taxon>Apicomplexa</taxon>
        <taxon>Aconoidasida</taxon>
        <taxon>Haemosporida</taxon>
        <taxon>Plasmodiidae</taxon>
        <taxon>Plasmodium</taxon>
        <taxon>Plasmodium (Laverania)</taxon>
    </lineage>
</organism>
<feature type="transmembrane region" description="Helical" evidence="4">
    <location>
        <begin position="7"/>
        <end position="27"/>
    </location>
</feature>
<dbReference type="OrthoDB" id="364880at2759"/>
<dbReference type="Proteomes" id="UP000030708">
    <property type="component" value="Unassembled WGS sequence"/>
</dbReference>
<sequence length="367" mass="43027">MEINKNNVTFVLGIVSSILLFVTAVMLNDIDFILGSHIFFGFLFTIYTIFAFLIPNTKNSRDFLLSYATSTACIFVISLIFNIVVTKYNVEGNCRFSTNKCFPYILGTTSGFCSSALFLLTSILSFKLANNLGVYPFSLIRKKNVPQEKFKRQLIKVQNEGKENIFTQDGNTNTIKEDKTKQTKTNIDIKNKIEKEKIEINEILKKSENILLERSFSFHKEDITIKPELLKELITQKYRKIFQRHDKDCGSSEIQIIILTFKIFFLTEHMKKNKKDFACLRGLFKCVSKRRRLLVYLGRKDREMFEKITSYFNIKKPLLPRTPEYYNKDLKYIHFNNTKRFKNNAEKKKKDKLKKKKVQTDKILFGN</sequence>
<feature type="transmembrane region" description="Helical" evidence="4">
    <location>
        <begin position="63"/>
        <end position="84"/>
    </location>
</feature>
<evidence type="ECO:0000256" key="1">
    <source>
        <dbReference type="ARBA" id="ARBA00008434"/>
    </source>
</evidence>
<dbReference type="AlphaFoldDB" id="A0A024W6B1"/>
<dbReference type="GO" id="GO:0005840">
    <property type="term" value="C:ribosome"/>
    <property type="evidence" value="ECO:0007669"/>
    <property type="project" value="UniProtKB-KW"/>
</dbReference>
<evidence type="ECO:0000313" key="5">
    <source>
        <dbReference type="EMBL" id="ETW36103.1"/>
    </source>
</evidence>
<reference evidence="5 6" key="2">
    <citation type="submission" date="2013-02" db="EMBL/GenBank/DDBJ databases">
        <title>The Genome Sequence of Plasmodium falciparum Tanzania (2000708).</title>
        <authorList>
            <consortium name="The Broad Institute Genome Sequencing Platform"/>
            <consortium name="The Broad Institute Genome Sequencing Center for Infectious Disease"/>
            <person name="Neafsey D."/>
            <person name="Cheeseman I."/>
            <person name="Volkman S."/>
            <person name="Adams J."/>
            <person name="Walker B."/>
            <person name="Young S.K."/>
            <person name="Zeng Q."/>
            <person name="Gargeya S."/>
            <person name="Fitzgerald M."/>
            <person name="Haas B."/>
            <person name="Abouelleil A."/>
            <person name="Alvarado L."/>
            <person name="Arachchi H.M."/>
            <person name="Berlin A.M."/>
            <person name="Chapman S.B."/>
            <person name="Dewar J."/>
            <person name="Goldberg J."/>
            <person name="Griggs A."/>
            <person name="Gujja S."/>
            <person name="Hansen M."/>
            <person name="Howarth C."/>
            <person name="Imamovic A."/>
            <person name="Larimer J."/>
            <person name="McCowan C."/>
            <person name="Murphy C."/>
            <person name="Neiman D."/>
            <person name="Pearson M."/>
            <person name="Priest M."/>
            <person name="Roberts A."/>
            <person name="Saif S."/>
            <person name="Shea T."/>
            <person name="Sisk P."/>
            <person name="Sykes S."/>
            <person name="Wortman J."/>
            <person name="Nusbaum C."/>
            <person name="Birren B."/>
        </authorList>
    </citation>
    <scope>NUCLEOTIDE SEQUENCE [LARGE SCALE GENOMIC DNA]</scope>
    <source>
        <strain evidence="6">Tanzania (2000708)</strain>
    </source>
</reference>
<dbReference type="EMBL" id="KI926435">
    <property type="protein sequence ID" value="ETW36103.1"/>
    <property type="molecule type" value="Genomic_DNA"/>
</dbReference>
<dbReference type="PANTHER" id="PTHR23321:SF26">
    <property type="entry name" value="SMALL RIBOSOMAL SUBUNIT PROTEIN US15M"/>
    <property type="match status" value="1"/>
</dbReference>
<keyword evidence="4" id="KW-0472">Membrane</keyword>